<sequence length="55" mass="6489">MFETSDDEFYMLIDDSNNRPLTDEEKEHMKWVESQPGYKESMAEAEAKAKRLFGL</sequence>
<evidence type="ECO:0000313" key="1">
    <source>
        <dbReference type="EMBL" id="KRO27739.1"/>
    </source>
</evidence>
<evidence type="ECO:0000313" key="2">
    <source>
        <dbReference type="Proteomes" id="UP000050920"/>
    </source>
</evidence>
<name>A0A0R2NSL8_9LACO</name>
<proteinExistence type="predicted"/>
<accession>A0A0R2NSL8</accession>
<dbReference type="AlphaFoldDB" id="A0A0R2NSL8"/>
<organism evidence="1 2">
    <name type="scientific">Lactiplantibacillus fabifermentans DSM 21115</name>
    <dbReference type="NCBI Taxonomy" id="1413187"/>
    <lineage>
        <taxon>Bacteria</taxon>
        <taxon>Bacillati</taxon>
        <taxon>Bacillota</taxon>
        <taxon>Bacilli</taxon>
        <taxon>Lactobacillales</taxon>
        <taxon>Lactobacillaceae</taxon>
        <taxon>Lactiplantibacillus</taxon>
    </lineage>
</organism>
<comment type="caution">
    <text evidence="1">The sequence shown here is derived from an EMBL/GenBank/DDBJ whole genome shotgun (WGS) entry which is preliminary data.</text>
</comment>
<keyword evidence="2" id="KW-1185">Reference proteome</keyword>
<dbReference type="Proteomes" id="UP000050920">
    <property type="component" value="Unassembled WGS sequence"/>
</dbReference>
<gene>
    <name evidence="1" type="ORF">DY78_GL002989</name>
</gene>
<protein>
    <submittedName>
        <fullName evidence="1">Uncharacterized protein</fullName>
    </submittedName>
</protein>
<reference evidence="1 2" key="1">
    <citation type="journal article" date="2015" name="Genome Announc.">
        <title>Expanding the biotechnology potential of lactobacilli through comparative genomics of 213 strains and associated genera.</title>
        <authorList>
            <person name="Sun Z."/>
            <person name="Harris H.M."/>
            <person name="McCann A."/>
            <person name="Guo C."/>
            <person name="Argimon S."/>
            <person name="Zhang W."/>
            <person name="Yang X."/>
            <person name="Jeffery I.B."/>
            <person name="Cooney J.C."/>
            <person name="Kagawa T.F."/>
            <person name="Liu W."/>
            <person name="Song Y."/>
            <person name="Salvetti E."/>
            <person name="Wrobel A."/>
            <person name="Rasinkangas P."/>
            <person name="Parkhill J."/>
            <person name="Rea M.C."/>
            <person name="O'Sullivan O."/>
            <person name="Ritari J."/>
            <person name="Douillard F.P."/>
            <person name="Paul Ross R."/>
            <person name="Yang R."/>
            <person name="Briner A.E."/>
            <person name="Felis G.E."/>
            <person name="de Vos W.M."/>
            <person name="Barrangou R."/>
            <person name="Klaenhammer T.R."/>
            <person name="Caufield P.W."/>
            <person name="Cui Y."/>
            <person name="Zhang H."/>
            <person name="O'Toole P.W."/>
        </authorList>
    </citation>
    <scope>NUCLEOTIDE SEQUENCE [LARGE SCALE GENOMIC DNA]</scope>
    <source>
        <strain evidence="1 2">DSM 21115</strain>
    </source>
</reference>
<dbReference type="EMBL" id="AYGX02000070">
    <property type="protein sequence ID" value="KRO27739.1"/>
    <property type="molecule type" value="Genomic_DNA"/>
</dbReference>
<dbReference type="RefSeq" id="WP_169817070.1">
    <property type="nucleotide sequence ID" value="NZ_AYGX02000070.1"/>
</dbReference>